<gene>
    <name evidence="2" type="ORF">MAUB_13030</name>
</gene>
<protein>
    <submittedName>
        <fullName evidence="2">Thioesterase</fullName>
    </submittedName>
</protein>
<dbReference type="Proteomes" id="UP000465609">
    <property type="component" value="Chromosome"/>
</dbReference>
<dbReference type="EMBL" id="AP022577">
    <property type="protein sequence ID" value="BBX83430.1"/>
    <property type="molecule type" value="Genomic_DNA"/>
</dbReference>
<dbReference type="InterPro" id="IPR000073">
    <property type="entry name" value="AB_hydrolase_1"/>
</dbReference>
<evidence type="ECO:0000259" key="1">
    <source>
        <dbReference type="Pfam" id="PF12697"/>
    </source>
</evidence>
<dbReference type="InterPro" id="IPR029058">
    <property type="entry name" value="AB_hydrolase_fold"/>
</dbReference>
<organism evidence="2 3">
    <name type="scientific">Mycolicibacterium aubagnense</name>
    <dbReference type="NCBI Taxonomy" id="319707"/>
    <lineage>
        <taxon>Bacteria</taxon>
        <taxon>Bacillati</taxon>
        <taxon>Actinomycetota</taxon>
        <taxon>Actinomycetes</taxon>
        <taxon>Mycobacteriales</taxon>
        <taxon>Mycobacteriaceae</taxon>
        <taxon>Mycolicibacterium</taxon>
    </lineage>
</organism>
<evidence type="ECO:0000313" key="3">
    <source>
        <dbReference type="Proteomes" id="UP000465609"/>
    </source>
</evidence>
<dbReference type="Pfam" id="PF12697">
    <property type="entry name" value="Abhydrolase_6"/>
    <property type="match status" value="1"/>
</dbReference>
<name>A0ABM7I9P9_9MYCO</name>
<feature type="domain" description="AB hydrolase-1" evidence="1">
    <location>
        <begin position="40"/>
        <end position="269"/>
    </location>
</feature>
<reference evidence="2 3" key="1">
    <citation type="journal article" date="2019" name="Emerg. Microbes Infect.">
        <title>Comprehensive subspecies identification of 175 nontuberculous mycobacteria species based on 7547 genomic profiles.</title>
        <authorList>
            <person name="Matsumoto Y."/>
            <person name="Kinjo T."/>
            <person name="Motooka D."/>
            <person name="Nabeya D."/>
            <person name="Jung N."/>
            <person name="Uechi K."/>
            <person name="Horii T."/>
            <person name="Iida T."/>
            <person name="Fujita J."/>
            <person name="Nakamura S."/>
        </authorList>
    </citation>
    <scope>NUCLEOTIDE SEQUENCE [LARGE SCALE GENOMIC DNA]</scope>
    <source>
        <strain evidence="2 3">JCM 15296</strain>
    </source>
</reference>
<dbReference type="RefSeq" id="WP_138231346.1">
    <property type="nucleotide sequence ID" value="NZ_AP022577.1"/>
</dbReference>
<evidence type="ECO:0000313" key="2">
    <source>
        <dbReference type="EMBL" id="BBX83430.1"/>
    </source>
</evidence>
<proteinExistence type="predicted"/>
<dbReference type="SUPFAM" id="SSF53474">
    <property type="entry name" value="alpha/beta-Hydrolases"/>
    <property type="match status" value="1"/>
</dbReference>
<dbReference type="Gene3D" id="3.40.50.1820">
    <property type="entry name" value="alpha/beta hydrolase"/>
    <property type="match status" value="1"/>
</dbReference>
<keyword evidence="3" id="KW-1185">Reference proteome</keyword>
<accession>A0ABM7I9P9</accession>
<sequence>MSAASSASGSPIRTVPRMVRVGDVMMSGLIAEAEEPRAVIVAVHGGGSSAAYFDCPGHPRLSLMRTAAALGYTVVALDRPGYGASDAYPDAIVQPEQRIALGYGAVDAMLGPRNRGAGVFLLGHSNGCELALRMAVDERAPRADVFGIALAGTGLRYQDAAMEMLKSASVTHRPPGLRELLWHPAELYPPLTNTPNARSGARYEAAMVQDWPRSDFPALAAKVRVPVHFTVAEHERVWQTDPNALAAISGLFTAAPRMTVHHQVGAGHNISVSVGAAAYHLTILAFIEECLANQRSTTVTSEVG</sequence>